<dbReference type="Proteomes" id="UP000218620">
    <property type="component" value="Unassembled WGS sequence"/>
</dbReference>
<dbReference type="Pfam" id="PF00528">
    <property type="entry name" value="BPD_transp_1"/>
    <property type="match status" value="1"/>
</dbReference>
<dbReference type="PANTHER" id="PTHR30614">
    <property type="entry name" value="MEMBRANE COMPONENT OF AMINO ACID ABC TRANSPORTER"/>
    <property type="match status" value="1"/>
</dbReference>
<dbReference type="GO" id="GO:0022857">
    <property type="term" value="F:transmembrane transporter activity"/>
    <property type="evidence" value="ECO:0007669"/>
    <property type="project" value="InterPro"/>
</dbReference>
<dbReference type="GO" id="GO:0006865">
    <property type="term" value="P:amino acid transport"/>
    <property type="evidence" value="ECO:0007669"/>
    <property type="project" value="UniProtKB-KW"/>
</dbReference>
<feature type="transmembrane region" description="Helical" evidence="8">
    <location>
        <begin position="134"/>
        <end position="156"/>
    </location>
</feature>
<dbReference type="EMBL" id="NRGQ01000003">
    <property type="protein sequence ID" value="PCC44489.1"/>
    <property type="molecule type" value="Genomic_DNA"/>
</dbReference>
<dbReference type="GeneID" id="60905772"/>
<comment type="similarity">
    <text evidence="8">Belongs to the binding-protein-dependent transport system permease family.</text>
</comment>
<dbReference type="InterPro" id="IPR035906">
    <property type="entry name" value="MetI-like_sf"/>
</dbReference>
<evidence type="ECO:0000256" key="4">
    <source>
        <dbReference type="ARBA" id="ARBA00022692"/>
    </source>
</evidence>
<dbReference type="InterPro" id="IPR000515">
    <property type="entry name" value="MetI-like"/>
</dbReference>
<reference evidence="10 17" key="4">
    <citation type="submission" date="2017-12" db="EMBL/GenBank/DDBJ databases">
        <authorList>
            <person name="Levesque S."/>
        </authorList>
    </citation>
    <scope>NUCLEOTIDE SEQUENCE [LARGE SCALE GENOMIC DNA]</scope>
    <source>
        <strain evidence="10 17">SMQ-1420</strain>
    </source>
</reference>
<organism evidence="13 15">
    <name type="scientific">Brevibacterium aurantiacum</name>
    <dbReference type="NCBI Taxonomy" id="273384"/>
    <lineage>
        <taxon>Bacteria</taxon>
        <taxon>Bacillati</taxon>
        <taxon>Actinomycetota</taxon>
        <taxon>Actinomycetes</taxon>
        <taxon>Micrococcales</taxon>
        <taxon>Brevibacteriaceae</taxon>
        <taxon>Brevibacterium</taxon>
    </lineage>
</organism>
<feature type="domain" description="ABC transmembrane type-1" evidence="9">
    <location>
        <begin position="66"/>
        <end position="266"/>
    </location>
</feature>
<dbReference type="Proteomes" id="UP000234289">
    <property type="component" value="Unassembled WGS sequence"/>
</dbReference>
<feature type="transmembrane region" description="Helical" evidence="8">
    <location>
        <begin position="104"/>
        <end position="128"/>
    </location>
</feature>
<reference evidence="15" key="3">
    <citation type="submission" date="2017-03" db="EMBL/GenBank/DDBJ databases">
        <authorList>
            <person name="Monnet C."/>
        </authorList>
    </citation>
    <scope>NUCLEOTIDE SEQUENCE [LARGE SCALE GENOMIC DNA]</scope>
    <source>
        <strain evidence="15">CNRZ 920</strain>
    </source>
</reference>
<accession>A0A2H1KRS4</accession>
<dbReference type="SUPFAM" id="SSF161098">
    <property type="entry name" value="MetI-like"/>
    <property type="match status" value="1"/>
</dbReference>
<evidence type="ECO:0000313" key="11">
    <source>
        <dbReference type="EMBL" id="PCC44489.1"/>
    </source>
</evidence>
<dbReference type="InterPro" id="IPR043429">
    <property type="entry name" value="ArtM/GltK/GlnP/TcyL/YhdX-like"/>
</dbReference>
<evidence type="ECO:0000256" key="1">
    <source>
        <dbReference type="ARBA" id="ARBA00004651"/>
    </source>
</evidence>
<dbReference type="Proteomes" id="UP000282731">
    <property type="component" value="Chromosome"/>
</dbReference>
<feature type="transmembrane region" description="Helical" evidence="8">
    <location>
        <begin position="70"/>
        <end position="92"/>
    </location>
</feature>
<accession>A0A2A3YYZ5</accession>
<reference evidence="10 17" key="5">
    <citation type="submission" date="2019-01" db="EMBL/GenBank/DDBJ databases">
        <title>Comparative genomic analysis of Brevibacterium aurantiacum sheds light on its evolution and its adaptation to smear-ripened cheeses.</title>
        <authorList>
            <person name="Moineau S."/>
        </authorList>
    </citation>
    <scope>NUCLEOTIDE SEQUENCE [LARGE SCALE GENOMIC DNA]</scope>
    <source>
        <strain evidence="10 17">SMQ-1420</strain>
    </source>
</reference>
<reference evidence="11 14" key="1">
    <citation type="journal article" date="2017" name="Elife">
        <title>Extensive horizontal gene transfer in cheese-associated bacteria.</title>
        <authorList>
            <person name="Bonham K.S."/>
            <person name="Wolfe B.E."/>
            <person name="Dutton R.J."/>
        </authorList>
    </citation>
    <scope>NUCLEOTIDE SEQUENCE [LARGE SCALE GENOMIC DNA]</scope>
    <source>
        <strain evidence="11 14">962_8</strain>
    </source>
</reference>
<name>A0A2H1KRS4_BREAU</name>
<dbReference type="Proteomes" id="UP000234327">
    <property type="component" value="Unassembled WGS sequence"/>
</dbReference>
<dbReference type="RefSeq" id="WP_096177469.1">
    <property type="nucleotide sequence ID" value="NZ_CP025333.1"/>
</dbReference>
<evidence type="ECO:0000256" key="5">
    <source>
        <dbReference type="ARBA" id="ARBA00022970"/>
    </source>
</evidence>
<dbReference type="Gene3D" id="1.10.3720.10">
    <property type="entry name" value="MetI-like"/>
    <property type="match status" value="1"/>
</dbReference>
<evidence type="ECO:0000256" key="7">
    <source>
        <dbReference type="ARBA" id="ARBA00023136"/>
    </source>
</evidence>
<dbReference type="EMBL" id="FXYZ01000003">
    <property type="protein sequence ID" value="SMX71834.1"/>
    <property type="molecule type" value="Genomic_DNA"/>
</dbReference>
<evidence type="ECO:0000259" key="9">
    <source>
        <dbReference type="PROSITE" id="PS50928"/>
    </source>
</evidence>
<evidence type="ECO:0000313" key="14">
    <source>
        <dbReference type="Proteomes" id="UP000218620"/>
    </source>
</evidence>
<dbReference type="GO" id="GO:0043190">
    <property type="term" value="C:ATP-binding cassette (ABC) transporter complex"/>
    <property type="evidence" value="ECO:0007669"/>
    <property type="project" value="InterPro"/>
</dbReference>
<proteinExistence type="inferred from homology"/>
<reference evidence="13 16" key="2">
    <citation type="submission" date="2017-03" db="EMBL/GenBank/DDBJ databases">
        <authorList>
            <person name="Afonso C.L."/>
            <person name="Miller P.J."/>
            <person name="Scott M.A."/>
            <person name="Spackman E."/>
            <person name="Goraichik I."/>
            <person name="Dimitrov K.M."/>
            <person name="Suarez D.L."/>
            <person name="Swayne D.E."/>
        </authorList>
    </citation>
    <scope>NUCLEOTIDE SEQUENCE [LARGE SCALE GENOMIC DNA]</scope>
    <source>
        <strain evidence="12">6</strain>
        <strain evidence="16">6(3)</strain>
        <strain evidence="13">CNRZ 920</strain>
    </source>
</reference>
<evidence type="ECO:0000313" key="13">
    <source>
        <dbReference type="EMBL" id="SMY02349.1"/>
    </source>
</evidence>
<dbReference type="EMBL" id="CP025334">
    <property type="protein sequence ID" value="AZT96825.1"/>
    <property type="molecule type" value="Genomic_DNA"/>
</dbReference>
<keyword evidence="3" id="KW-1003">Cell membrane</keyword>
<gene>
    <name evidence="13" type="ORF">BAUR920_03512</name>
    <name evidence="12" type="ORF">BAURA63_00976</name>
    <name evidence="11" type="ORF">CIK65_02585</name>
    <name evidence="10" type="ORF">CXR27_07260</name>
</gene>
<keyword evidence="6 8" id="KW-1133">Transmembrane helix</keyword>
<evidence type="ECO:0000256" key="8">
    <source>
        <dbReference type="RuleBase" id="RU363032"/>
    </source>
</evidence>
<feature type="transmembrane region" description="Helical" evidence="8">
    <location>
        <begin position="247"/>
        <end position="269"/>
    </location>
</feature>
<dbReference type="FunFam" id="1.10.3720.10:FF:000006">
    <property type="entry name" value="Glutamate/aspartate ABC transporter, permease protein GltK"/>
    <property type="match status" value="1"/>
</dbReference>
<dbReference type="InterPro" id="IPR010065">
    <property type="entry name" value="AA_ABC_transptr_permease_3TM"/>
</dbReference>
<keyword evidence="5" id="KW-0029">Amino-acid transport</keyword>
<evidence type="ECO:0000313" key="16">
    <source>
        <dbReference type="Proteomes" id="UP000234327"/>
    </source>
</evidence>
<keyword evidence="4 8" id="KW-0812">Transmembrane</keyword>
<protein>
    <submittedName>
        <fullName evidence="10">Amino acid ABC transporter permease</fullName>
    </submittedName>
    <submittedName>
        <fullName evidence="13">Polar amino acid transport system permease protein</fullName>
    </submittedName>
</protein>
<evidence type="ECO:0000256" key="6">
    <source>
        <dbReference type="ARBA" id="ARBA00022989"/>
    </source>
</evidence>
<dbReference type="EMBL" id="FXZG01000036">
    <property type="protein sequence ID" value="SMY02349.1"/>
    <property type="molecule type" value="Genomic_DNA"/>
</dbReference>
<dbReference type="AlphaFoldDB" id="A0A2H1KRS4"/>
<keyword evidence="7 8" id="KW-0472">Membrane</keyword>
<evidence type="ECO:0000313" key="15">
    <source>
        <dbReference type="Proteomes" id="UP000234289"/>
    </source>
</evidence>
<feature type="transmembrane region" description="Helical" evidence="8">
    <location>
        <begin position="27"/>
        <end position="50"/>
    </location>
</feature>
<evidence type="ECO:0000256" key="2">
    <source>
        <dbReference type="ARBA" id="ARBA00022448"/>
    </source>
</evidence>
<evidence type="ECO:0000313" key="10">
    <source>
        <dbReference type="EMBL" id="AZT96825.1"/>
    </source>
</evidence>
<evidence type="ECO:0000313" key="17">
    <source>
        <dbReference type="Proteomes" id="UP000282731"/>
    </source>
</evidence>
<keyword evidence="2 8" id="KW-0813">Transport</keyword>
<comment type="subcellular location">
    <subcellularLocation>
        <location evidence="1 8">Cell membrane</location>
        <topology evidence="1 8">Multi-pass membrane protein</topology>
    </subcellularLocation>
</comment>
<dbReference type="PROSITE" id="PS50928">
    <property type="entry name" value="ABC_TM1"/>
    <property type="match status" value="1"/>
</dbReference>
<evidence type="ECO:0000256" key="3">
    <source>
        <dbReference type="ARBA" id="ARBA00022475"/>
    </source>
</evidence>
<sequence length="277" mass="30960">MTATQQTDQRAEWGIDYRRRFSLHRTLLGVLGVIVFGYTVYLFAAGNLQWSRTFAYIFDYRILTGVGYTLLYSFLAMLIGVAGGALLSIGLVSRNPVWKILAKGYVALFRALPLIILLLIFYNIAIFLPVVNLGFIQINVNSVVTPFLAAVLGLALHEAAYMAEIIRAGVNGVDRGQSQAAESVGMTYWQSLRWVVFPQAMRLIIPPTANQFISMLKNTSLVVVIAGNDLLTVAKKLYSNNFLTMELLFVAAIWYLVMVLIFSWISGIIERRFSRGI</sequence>
<dbReference type="CDD" id="cd06261">
    <property type="entry name" value="TM_PBP2"/>
    <property type="match status" value="1"/>
</dbReference>
<evidence type="ECO:0000313" key="12">
    <source>
        <dbReference type="EMBL" id="SMX71834.1"/>
    </source>
</evidence>
<dbReference type="NCBIfam" id="TIGR01726">
    <property type="entry name" value="HEQRo_perm_3TM"/>
    <property type="match status" value="1"/>
</dbReference>
<dbReference type="PANTHER" id="PTHR30614:SF0">
    <property type="entry name" value="L-CYSTINE TRANSPORT SYSTEM PERMEASE PROTEIN TCYL"/>
    <property type="match status" value="1"/>
</dbReference>